<keyword evidence="3" id="KW-1185">Reference proteome</keyword>
<gene>
    <name evidence="2" type="ORF">N0V93_004300</name>
</gene>
<dbReference type="Proteomes" id="UP001140453">
    <property type="component" value="Unassembled WGS sequence"/>
</dbReference>
<dbReference type="InterPro" id="IPR000801">
    <property type="entry name" value="Esterase-like"/>
</dbReference>
<comment type="caution">
    <text evidence="2">The sequence shown here is derived from an EMBL/GenBank/DDBJ whole genome shotgun (WGS) entry which is preliminary data.</text>
</comment>
<protein>
    <recommendedName>
        <fullName evidence="4">Esterase</fullName>
    </recommendedName>
</protein>
<proteinExistence type="predicted"/>
<keyword evidence="1" id="KW-0732">Signal</keyword>
<reference evidence="2" key="1">
    <citation type="submission" date="2022-10" db="EMBL/GenBank/DDBJ databases">
        <title>Tapping the CABI collections for fungal endophytes: first genome assemblies for Collariella, Neodidymelliopsis, Ascochyta clinopodiicola, Didymella pomorum, Didymosphaeria variabile, Neocosmospora piperis and Neocucurbitaria cava.</title>
        <authorList>
            <person name="Hill R."/>
        </authorList>
    </citation>
    <scope>NUCLEOTIDE SEQUENCE</scope>
    <source>
        <strain evidence="2">IMI 355082</strain>
    </source>
</reference>
<dbReference type="SUPFAM" id="SSF53474">
    <property type="entry name" value="alpha/beta-Hydrolases"/>
    <property type="match status" value="1"/>
</dbReference>
<organism evidence="2 3">
    <name type="scientific">Gnomoniopsis smithogilvyi</name>
    <dbReference type="NCBI Taxonomy" id="1191159"/>
    <lineage>
        <taxon>Eukaryota</taxon>
        <taxon>Fungi</taxon>
        <taxon>Dikarya</taxon>
        <taxon>Ascomycota</taxon>
        <taxon>Pezizomycotina</taxon>
        <taxon>Sordariomycetes</taxon>
        <taxon>Sordariomycetidae</taxon>
        <taxon>Diaporthales</taxon>
        <taxon>Gnomoniaceae</taxon>
        <taxon>Gnomoniopsis</taxon>
    </lineage>
</organism>
<dbReference type="EMBL" id="JAPEVB010000003">
    <property type="protein sequence ID" value="KAJ4390702.1"/>
    <property type="molecule type" value="Genomic_DNA"/>
</dbReference>
<dbReference type="InterPro" id="IPR050583">
    <property type="entry name" value="Mycobacterial_A85_antigen"/>
</dbReference>
<feature type="chain" id="PRO_5040999925" description="Esterase" evidence="1">
    <location>
        <begin position="22"/>
        <end position="444"/>
    </location>
</feature>
<dbReference type="InterPro" id="IPR014756">
    <property type="entry name" value="Ig_E-set"/>
</dbReference>
<evidence type="ECO:0008006" key="4">
    <source>
        <dbReference type="Google" id="ProtNLM"/>
    </source>
</evidence>
<evidence type="ECO:0000313" key="3">
    <source>
        <dbReference type="Proteomes" id="UP001140453"/>
    </source>
</evidence>
<evidence type="ECO:0000313" key="2">
    <source>
        <dbReference type="EMBL" id="KAJ4390702.1"/>
    </source>
</evidence>
<dbReference type="PANTHER" id="PTHR48098">
    <property type="entry name" value="ENTEROCHELIN ESTERASE-RELATED"/>
    <property type="match status" value="1"/>
</dbReference>
<dbReference type="Pfam" id="PF00756">
    <property type="entry name" value="Esterase"/>
    <property type="match status" value="1"/>
</dbReference>
<feature type="signal peptide" evidence="1">
    <location>
        <begin position="1"/>
        <end position="21"/>
    </location>
</feature>
<dbReference type="InterPro" id="IPR029058">
    <property type="entry name" value="AB_hydrolase_fold"/>
</dbReference>
<evidence type="ECO:0000256" key="1">
    <source>
        <dbReference type="SAM" id="SignalP"/>
    </source>
</evidence>
<accession>A0A9W8YUF8</accession>
<sequence length="444" mass="48833">MALTWSTPAVWLTALVVLASASVTVRKTSQGPTGYEVDFTYVNSSAQSVVIGGGIQTFTDQFHTSPQYSAGYNPQNYKPGDFFVNLFTAVSDVPWPYVMEHTGNGTWTFTTPLPSGTYNYGFLVDCPLANCTTTSEQYFFDPDNPPFVNIPGDQLASTFQVPYDDEFQNYKAMDLNFDFALPVSQDKQGTVKSVNYTSPGSTSPAPDVHDFVLYLPAEYGTIQGKEYPVLYLSHGGGGNAQDWENLAKASHILDNLIADGHIEPTVVVMPNFYHITSDDSLMPVPSAARENYMEYLFPFVEATYAVSNSSSRRAFAGLSLGGILTYEMYINATSYFDYFGIFSGALGPTANASQYLNAEQLAANPSLANKGVFVGFGLFDIAFDDCRLLQAALDGLDIQHVSWVAPYGSHFWNTWQNALWLFGVTSMWKDLPFTPETGHAPNIY</sequence>
<dbReference type="SUPFAM" id="SSF81296">
    <property type="entry name" value="E set domains"/>
    <property type="match status" value="1"/>
</dbReference>
<dbReference type="Gene3D" id="3.40.50.1820">
    <property type="entry name" value="alpha/beta hydrolase"/>
    <property type="match status" value="1"/>
</dbReference>
<dbReference type="AlphaFoldDB" id="A0A9W8YUF8"/>
<dbReference type="OrthoDB" id="2112891at2759"/>
<name>A0A9W8YUF8_9PEZI</name>